<dbReference type="EMBL" id="MU001636">
    <property type="protein sequence ID" value="KAF2482212.1"/>
    <property type="molecule type" value="Genomic_DNA"/>
</dbReference>
<keyword evidence="2" id="KW-0378">Hydrolase</keyword>
<reference evidence="2" key="1">
    <citation type="journal article" date="2020" name="Stud. Mycol.">
        <title>101 Dothideomycetes genomes: a test case for predicting lifestyles and emergence of pathogens.</title>
        <authorList>
            <person name="Haridas S."/>
            <person name="Albert R."/>
            <person name="Binder M."/>
            <person name="Bloem J."/>
            <person name="Labutti K."/>
            <person name="Salamov A."/>
            <person name="Andreopoulos B."/>
            <person name="Baker S."/>
            <person name="Barry K."/>
            <person name="Bills G."/>
            <person name="Bluhm B."/>
            <person name="Cannon C."/>
            <person name="Castanera R."/>
            <person name="Culley D."/>
            <person name="Daum C."/>
            <person name="Ezra D."/>
            <person name="Gonzalez J."/>
            <person name="Henrissat B."/>
            <person name="Kuo A."/>
            <person name="Liang C."/>
            <person name="Lipzen A."/>
            <person name="Lutzoni F."/>
            <person name="Magnuson J."/>
            <person name="Mondo S."/>
            <person name="Nolan M."/>
            <person name="Ohm R."/>
            <person name="Pangilinan J."/>
            <person name="Park H.-J."/>
            <person name="Ramirez L."/>
            <person name="Alfaro M."/>
            <person name="Sun H."/>
            <person name="Tritt A."/>
            <person name="Yoshinaga Y."/>
            <person name="Zwiers L.-H."/>
            <person name="Turgeon B."/>
            <person name="Goodwin S."/>
            <person name="Spatafora J."/>
            <person name="Crous P."/>
            <person name="Grigoriev I."/>
        </authorList>
    </citation>
    <scope>NUCLEOTIDE SEQUENCE</scope>
    <source>
        <strain evidence="2">CBS 113389</strain>
    </source>
</reference>
<dbReference type="Proteomes" id="UP000799767">
    <property type="component" value="Unassembled WGS sequence"/>
</dbReference>
<evidence type="ECO:0000313" key="2">
    <source>
        <dbReference type="EMBL" id="KAF2482212.1"/>
    </source>
</evidence>
<accession>A0A6A6PQC8</accession>
<dbReference type="AlphaFoldDB" id="A0A6A6PQC8"/>
<sequence>MSASRCCFNGFEWDGQPDGEVVPFPTSSNQAYKTGTNPDVAILFVHDLVGWSFGNARLLADHFAKEIDATVFLPDFLNGEEIDKRVLELEPEEWASNGIDVWGMVERNSRQIRQPEIFASAKKLRSEYKKVGAIGFCWGGWAVFQLGAKGNNLVDCIITGHPSLLTKEDIDTVDVPVQLLAPEHDAAFTPELKNHFWQVMQARGDLVFDYHHFAGMQHGALVRGDPNKPGERRAMTRAKNAAVGFFAEWLHDV</sequence>
<proteinExistence type="predicted"/>
<dbReference type="PANTHER" id="PTHR17630:SF55">
    <property type="entry name" value="DIENELACTONE HYDROLASE FAMILY PROTEIN (AFU_ORTHOLOGUE AFUA_1G01900)"/>
    <property type="match status" value="1"/>
</dbReference>
<dbReference type="Pfam" id="PF01738">
    <property type="entry name" value="DLH"/>
    <property type="match status" value="1"/>
</dbReference>
<evidence type="ECO:0000259" key="1">
    <source>
        <dbReference type="Pfam" id="PF01738"/>
    </source>
</evidence>
<dbReference type="SUPFAM" id="SSF53474">
    <property type="entry name" value="alpha/beta-Hydrolases"/>
    <property type="match status" value="1"/>
</dbReference>
<dbReference type="InterPro" id="IPR002925">
    <property type="entry name" value="Dienelactn_hydro"/>
</dbReference>
<dbReference type="Gene3D" id="3.40.50.1820">
    <property type="entry name" value="alpha/beta hydrolase"/>
    <property type="match status" value="1"/>
</dbReference>
<gene>
    <name evidence="2" type="ORF">BDY17DRAFT_298129</name>
</gene>
<dbReference type="OrthoDB" id="10019231at2759"/>
<keyword evidence="3" id="KW-1185">Reference proteome</keyword>
<evidence type="ECO:0000313" key="3">
    <source>
        <dbReference type="Proteomes" id="UP000799767"/>
    </source>
</evidence>
<dbReference type="GeneID" id="54474694"/>
<protein>
    <submittedName>
        <fullName evidence="2">Dienelactone hydrolase</fullName>
    </submittedName>
</protein>
<dbReference type="InterPro" id="IPR029058">
    <property type="entry name" value="AB_hydrolase_fold"/>
</dbReference>
<feature type="domain" description="Dienelactone hydrolase" evidence="1">
    <location>
        <begin position="38"/>
        <end position="248"/>
    </location>
</feature>
<organism evidence="2 3">
    <name type="scientific">Neohortaea acidophila</name>
    <dbReference type="NCBI Taxonomy" id="245834"/>
    <lineage>
        <taxon>Eukaryota</taxon>
        <taxon>Fungi</taxon>
        <taxon>Dikarya</taxon>
        <taxon>Ascomycota</taxon>
        <taxon>Pezizomycotina</taxon>
        <taxon>Dothideomycetes</taxon>
        <taxon>Dothideomycetidae</taxon>
        <taxon>Mycosphaerellales</taxon>
        <taxon>Teratosphaeriaceae</taxon>
        <taxon>Neohortaea</taxon>
    </lineage>
</organism>
<name>A0A6A6PQC8_9PEZI</name>
<dbReference type="GO" id="GO:0016787">
    <property type="term" value="F:hydrolase activity"/>
    <property type="evidence" value="ECO:0007669"/>
    <property type="project" value="UniProtKB-KW"/>
</dbReference>
<dbReference type="PANTHER" id="PTHR17630">
    <property type="entry name" value="DIENELACTONE HYDROLASE"/>
    <property type="match status" value="1"/>
</dbReference>
<dbReference type="RefSeq" id="XP_033588782.1">
    <property type="nucleotide sequence ID" value="XM_033733692.1"/>
</dbReference>